<evidence type="ECO:0000313" key="7">
    <source>
        <dbReference type="Proteomes" id="UP000639859"/>
    </source>
</evidence>
<dbReference type="SMART" id="SM00448">
    <property type="entry name" value="REC"/>
    <property type="match status" value="1"/>
</dbReference>
<dbReference type="PROSITE" id="PS50110">
    <property type="entry name" value="RESPONSE_REGULATORY"/>
    <property type="match status" value="1"/>
</dbReference>
<keyword evidence="2" id="KW-0238">DNA-binding</keyword>
<dbReference type="InterPro" id="IPR016032">
    <property type="entry name" value="Sig_transdc_resp-reg_C-effctor"/>
</dbReference>
<feature type="domain" description="Response regulatory" evidence="5">
    <location>
        <begin position="18"/>
        <end position="133"/>
    </location>
</feature>
<dbReference type="SUPFAM" id="SSF52172">
    <property type="entry name" value="CheY-like"/>
    <property type="match status" value="1"/>
</dbReference>
<evidence type="ECO:0000256" key="1">
    <source>
        <dbReference type="ARBA" id="ARBA00022553"/>
    </source>
</evidence>
<dbReference type="CDD" id="cd06170">
    <property type="entry name" value="LuxR_C_like"/>
    <property type="match status" value="1"/>
</dbReference>
<dbReference type="PANTHER" id="PTHR45566">
    <property type="entry name" value="HTH-TYPE TRANSCRIPTIONAL REGULATOR YHJB-RELATED"/>
    <property type="match status" value="1"/>
</dbReference>
<dbReference type="PROSITE" id="PS00622">
    <property type="entry name" value="HTH_LUXR_1"/>
    <property type="match status" value="1"/>
</dbReference>
<protein>
    <submittedName>
        <fullName evidence="6">Response regulator transcription factor</fullName>
    </submittedName>
</protein>
<sequence>MNDISPSGASPAQHERIRVLIADDHPMLREGVIAVLETQPDMVVVGEAASGDEAVASWEALRPDITLMDLQMPGHGVVAIETIRRAHPEARIIVLTTFTGDAQALHALRAGAAGYLLKSSLRRDLLDAIRGVHAGRRHLQPEVAERIAIHAIDESLNAREITVLQLIANGNSNKHIARELNLSEDTIKSNIKSIFAKLYVNDRTHAVTVAAKRGIIDL</sequence>
<dbReference type="InterPro" id="IPR058245">
    <property type="entry name" value="NreC/VraR/RcsB-like_REC"/>
</dbReference>
<dbReference type="SMART" id="SM00421">
    <property type="entry name" value="HTH_LUXR"/>
    <property type="match status" value="1"/>
</dbReference>
<dbReference type="PANTHER" id="PTHR45566:SF2">
    <property type="entry name" value="NARL SUBFAMILY"/>
    <property type="match status" value="1"/>
</dbReference>
<feature type="domain" description="HTH luxR-type" evidence="4">
    <location>
        <begin position="149"/>
        <end position="214"/>
    </location>
</feature>
<proteinExistence type="predicted"/>
<dbReference type="RefSeq" id="WP_198577606.1">
    <property type="nucleotide sequence ID" value="NZ_JADWOX010000015.1"/>
</dbReference>
<evidence type="ECO:0000259" key="4">
    <source>
        <dbReference type="PROSITE" id="PS50043"/>
    </source>
</evidence>
<accession>A0ABS0T1E6</accession>
<evidence type="ECO:0000313" key="6">
    <source>
        <dbReference type="EMBL" id="MBI1685700.1"/>
    </source>
</evidence>
<gene>
    <name evidence="6" type="ORF">I4Q42_18695</name>
</gene>
<comment type="caution">
    <text evidence="6">The sequence shown here is derived from an EMBL/GenBank/DDBJ whole genome shotgun (WGS) entry which is preliminary data.</text>
</comment>
<dbReference type="CDD" id="cd17535">
    <property type="entry name" value="REC_NarL-like"/>
    <property type="match status" value="1"/>
</dbReference>
<dbReference type="Gene3D" id="3.40.50.2300">
    <property type="match status" value="1"/>
</dbReference>
<dbReference type="PRINTS" id="PR00038">
    <property type="entry name" value="HTHLUXR"/>
</dbReference>
<feature type="modified residue" description="4-aspartylphosphate" evidence="3">
    <location>
        <position position="69"/>
    </location>
</feature>
<evidence type="ECO:0000256" key="2">
    <source>
        <dbReference type="ARBA" id="ARBA00023125"/>
    </source>
</evidence>
<organism evidence="6 7">
    <name type="scientific">Caulobacter hibisci</name>
    <dbReference type="NCBI Taxonomy" id="2035993"/>
    <lineage>
        <taxon>Bacteria</taxon>
        <taxon>Pseudomonadati</taxon>
        <taxon>Pseudomonadota</taxon>
        <taxon>Alphaproteobacteria</taxon>
        <taxon>Caulobacterales</taxon>
        <taxon>Caulobacteraceae</taxon>
        <taxon>Caulobacter</taxon>
    </lineage>
</organism>
<dbReference type="InterPro" id="IPR001789">
    <property type="entry name" value="Sig_transdc_resp-reg_receiver"/>
</dbReference>
<dbReference type="Pfam" id="PF00072">
    <property type="entry name" value="Response_reg"/>
    <property type="match status" value="1"/>
</dbReference>
<keyword evidence="7" id="KW-1185">Reference proteome</keyword>
<dbReference type="Proteomes" id="UP000639859">
    <property type="component" value="Unassembled WGS sequence"/>
</dbReference>
<dbReference type="InterPro" id="IPR051015">
    <property type="entry name" value="EvgA-like"/>
</dbReference>
<evidence type="ECO:0000259" key="5">
    <source>
        <dbReference type="PROSITE" id="PS50110"/>
    </source>
</evidence>
<dbReference type="Pfam" id="PF00196">
    <property type="entry name" value="GerE"/>
    <property type="match status" value="1"/>
</dbReference>
<dbReference type="EMBL" id="JADWOX010000015">
    <property type="protein sequence ID" value="MBI1685700.1"/>
    <property type="molecule type" value="Genomic_DNA"/>
</dbReference>
<dbReference type="InterPro" id="IPR000792">
    <property type="entry name" value="Tscrpt_reg_LuxR_C"/>
</dbReference>
<reference evidence="6 7" key="1">
    <citation type="submission" date="2020-11" db="EMBL/GenBank/DDBJ databases">
        <title>genome sequence of strain KACC 18849.</title>
        <authorList>
            <person name="Gao J."/>
            <person name="Zhang X."/>
        </authorList>
    </citation>
    <scope>NUCLEOTIDE SEQUENCE [LARGE SCALE GENOMIC DNA]</scope>
    <source>
        <strain evidence="6 7">KACC 18849</strain>
    </source>
</reference>
<dbReference type="PROSITE" id="PS50043">
    <property type="entry name" value="HTH_LUXR_2"/>
    <property type="match status" value="1"/>
</dbReference>
<dbReference type="InterPro" id="IPR011006">
    <property type="entry name" value="CheY-like_superfamily"/>
</dbReference>
<dbReference type="SUPFAM" id="SSF46894">
    <property type="entry name" value="C-terminal effector domain of the bipartite response regulators"/>
    <property type="match status" value="1"/>
</dbReference>
<evidence type="ECO:0000256" key="3">
    <source>
        <dbReference type="PROSITE-ProRule" id="PRU00169"/>
    </source>
</evidence>
<keyword evidence="1 3" id="KW-0597">Phosphoprotein</keyword>
<name>A0ABS0T1E6_9CAUL</name>